<proteinExistence type="predicted"/>
<protein>
    <submittedName>
        <fullName evidence="2">FkbM family methyltransferase</fullName>
    </submittedName>
</protein>
<dbReference type="PANTHER" id="PTHR34203:SF15">
    <property type="entry name" value="SLL1173 PROTEIN"/>
    <property type="match status" value="1"/>
</dbReference>
<organism evidence="2 3">
    <name type="scientific">Candidatus Ruthenibacterium avium</name>
    <dbReference type="NCBI Taxonomy" id="2838751"/>
    <lineage>
        <taxon>Bacteria</taxon>
        <taxon>Bacillati</taxon>
        <taxon>Bacillota</taxon>
        <taxon>Clostridia</taxon>
        <taxon>Eubacteriales</taxon>
        <taxon>Oscillospiraceae</taxon>
        <taxon>Ruthenibacterium</taxon>
    </lineage>
</organism>
<dbReference type="InterPro" id="IPR006342">
    <property type="entry name" value="FkbM_mtfrase"/>
</dbReference>
<dbReference type="InterPro" id="IPR052514">
    <property type="entry name" value="SAM-dependent_MTase"/>
</dbReference>
<dbReference type="AlphaFoldDB" id="A0A9D2S218"/>
<dbReference type="InterPro" id="IPR029063">
    <property type="entry name" value="SAM-dependent_MTases_sf"/>
</dbReference>
<keyword evidence="2" id="KW-0489">Methyltransferase</keyword>
<reference evidence="2" key="2">
    <citation type="submission" date="2021-04" db="EMBL/GenBank/DDBJ databases">
        <authorList>
            <person name="Gilroy R."/>
        </authorList>
    </citation>
    <scope>NUCLEOTIDE SEQUENCE</scope>
    <source>
        <strain evidence="2">ChiBcec8-14828</strain>
    </source>
</reference>
<name>A0A9D2S218_9FIRM</name>
<dbReference type="Gene3D" id="3.40.50.150">
    <property type="entry name" value="Vaccinia Virus protein VP39"/>
    <property type="match status" value="1"/>
</dbReference>
<evidence type="ECO:0000259" key="1">
    <source>
        <dbReference type="Pfam" id="PF05050"/>
    </source>
</evidence>
<dbReference type="EMBL" id="DWYA01000074">
    <property type="protein sequence ID" value="HJB40431.1"/>
    <property type="molecule type" value="Genomic_DNA"/>
</dbReference>
<reference evidence="2" key="1">
    <citation type="journal article" date="2021" name="PeerJ">
        <title>Extensive microbial diversity within the chicken gut microbiome revealed by metagenomics and culture.</title>
        <authorList>
            <person name="Gilroy R."/>
            <person name="Ravi A."/>
            <person name="Getino M."/>
            <person name="Pursley I."/>
            <person name="Horton D.L."/>
            <person name="Alikhan N.F."/>
            <person name="Baker D."/>
            <person name="Gharbi K."/>
            <person name="Hall N."/>
            <person name="Watson M."/>
            <person name="Adriaenssens E.M."/>
            <person name="Foster-Nyarko E."/>
            <person name="Jarju S."/>
            <person name="Secka A."/>
            <person name="Antonio M."/>
            <person name="Oren A."/>
            <person name="Chaudhuri R.R."/>
            <person name="La Ragione R."/>
            <person name="Hildebrand F."/>
            <person name="Pallen M.J."/>
        </authorList>
    </citation>
    <scope>NUCLEOTIDE SEQUENCE</scope>
    <source>
        <strain evidence="2">ChiBcec8-14828</strain>
    </source>
</reference>
<keyword evidence="2" id="KW-0808">Transferase</keyword>
<sequence length="365" mass="41325">MQEIERILKQPFLIYGAGAVARMAFPYLLNQEDYECKGIALTDLDSFHVEEWDHFSVPIRSISEWTQDEIDKNTLILIATSEQHHHEIKEICQSFGFSNLLPLTTALNDAITKRYFEKYFKDKNIDTTQEILQIGNLKLVNLLRRTDIPNGVNMLGQLGDFVFPDIFNDETLIAEGPYEYGEVRLKEGDVVFDCGSNFGVFSVYAASKGCQSYAFEPTPALNDLIKQQSALNGEKIHPVLMAVSDAEGEAVFHVDEYSSGGSSLLKRAESTSDIKVKLTSLDQFVETHHLDKVDFIKADIEGAERLLLKGAKNILKQHQPVLALCTYHLPDDKEVLSNLILEANPHYKIVHRWQKLFAYVPKKVT</sequence>
<dbReference type="GO" id="GO:0008168">
    <property type="term" value="F:methyltransferase activity"/>
    <property type="evidence" value="ECO:0007669"/>
    <property type="project" value="UniProtKB-KW"/>
</dbReference>
<comment type="caution">
    <text evidence="2">The sequence shown here is derived from an EMBL/GenBank/DDBJ whole genome shotgun (WGS) entry which is preliminary data.</text>
</comment>
<dbReference type="SUPFAM" id="SSF53335">
    <property type="entry name" value="S-adenosyl-L-methionine-dependent methyltransferases"/>
    <property type="match status" value="1"/>
</dbReference>
<gene>
    <name evidence="2" type="ORF">H9943_08570</name>
</gene>
<evidence type="ECO:0000313" key="3">
    <source>
        <dbReference type="Proteomes" id="UP000824209"/>
    </source>
</evidence>
<feature type="domain" description="Methyltransferase FkbM" evidence="1">
    <location>
        <begin position="193"/>
        <end position="335"/>
    </location>
</feature>
<dbReference type="PANTHER" id="PTHR34203">
    <property type="entry name" value="METHYLTRANSFERASE, FKBM FAMILY PROTEIN"/>
    <property type="match status" value="1"/>
</dbReference>
<accession>A0A9D2S218</accession>
<dbReference type="NCBIfam" id="TIGR01444">
    <property type="entry name" value="fkbM_fam"/>
    <property type="match status" value="1"/>
</dbReference>
<dbReference type="Proteomes" id="UP000824209">
    <property type="component" value="Unassembled WGS sequence"/>
</dbReference>
<dbReference type="GO" id="GO:0032259">
    <property type="term" value="P:methylation"/>
    <property type="evidence" value="ECO:0007669"/>
    <property type="project" value="UniProtKB-KW"/>
</dbReference>
<dbReference type="Pfam" id="PF05050">
    <property type="entry name" value="Methyltransf_21"/>
    <property type="match status" value="1"/>
</dbReference>
<evidence type="ECO:0000313" key="2">
    <source>
        <dbReference type="EMBL" id="HJB40431.1"/>
    </source>
</evidence>